<keyword evidence="6" id="KW-0378">Hydrolase</keyword>
<dbReference type="EC" id="3.1.21.-" evidence="6"/>
<proteinExistence type="inferred from homology"/>
<gene>
    <name evidence="6" type="ORF">OUY22_03825</name>
</gene>
<dbReference type="RefSeq" id="WP_270153304.1">
    <property type="nucleotide sequence ID" value="NZ_JAPNNL010000008.1"/>
</dbReference>
<keyword evidence="6" id="KW-0540">Nuclease</keyword>
<evidence type="ECO:0000256" key="2">
    <source>
        <dbReference type="ARBA" id="ARBA00022747"/>
    </source>
</evidence>
<dbReference type="GO" id="GO:0004519">
    <property type="term" value="F:endonuclease activity"/>
    <property type="evidence" value="ECO:0007669"/>
    <property type="project" value="UniProtKB-KW"/>
</dbReference>
<evidence type="ECO:0000313" key="7">
    <source>
        <dbReference type="Proteomes" id="UP001144036"/>
    </source>
</evidence>
<comment type="similarity">
    <text evidence="1">Belongs to the type-I restriction system S methylase family.</text>
</comment>
<dbReference type="PANTHER" id="PTHR43140">
    <property type="entry name" value="TYPE-1 RESTRICTION ENZYME ECOKI SPECIFICITY PROTEIN"/>
    <property type="match status" value="1"/>
</dbReference>
<comment type="subunit">
    <text evidence="4">The methyltransferase is composed of M and S polypeptides.</text>
</comment>
<comment type="caution">
    <text evidence="6">The sequence shown here is derived from an EMBL/GenBank/DDBJ whole genome shotgun (WGS) entry which is preliminary data.</text>
</comment>
<keyword evidence="7" id="KW-1185">Reference proteome</keyword>
<dbReference type="InterPro" id="IPR044946">
    <property type="entry name" value="Restrct_endonuc_typeI_TRD_sf"/>
</dbReference>
<organism evidence="6 7">
    <name type="scientific">Nonomuraea corallina</name>
    <dbReference type="NCBI Taxonomy" id="2989783"/>
    <lineage>
        <taxon>Bacteria</taxon>
        <taxon>Bacillati</taxon>
        <taxon>Actinomycetota</taxon>
        <taxon>Actinomycetes</taxon>
        <taxon>Streptosporangiales</taxon>
        <taxon>Streptosporangiaceae</taxon>
        <taxon>Nonomuraea</taxon>
    </lineage>
</organism>
<keyword evidence="2" id="KW-0680">Restriction system</keyword>
<dbReference type="EMBL" id="JAPNNL010000008">
    <property type="protein sequence ID" value="MDA0632533.1"/>
    <property type="molecule type" value="Genomic_DNA"/>
</dbReference>
<evidence type="ECO:0000256" key="4">
    <source>
        <dbReference type="ARBA" id="ARBA00038652"/>
    </source>
</evidence>
<dbReference type="Proteomes" id="UP001144036">
    <property type="component" value="Unassembled WGS sequence"/>
</dbReference>
<reference evidence="6" key="1">
    <citation type="submission" date="2022-11" db="EMBL/GenBank/DDBJ databases">
        <title>Nonomuraea corallina sp. nov., a new species of the genus Nonomuraea isolated from sea side sediment in Thai sea.</title>
        <authorList>
            <person name="Ngamcharungchit C."/>
            <person name="Matsumoto A."/>
            <person name="Suriyachadkun C."/>
            <person name="Panbangred W."/>
            <person name="Inahashi Y."/>
            <person name="Intra B."/>
        </authorList>
    </citation>
    <scope>NUCLEOTIDE SEQUENCE</scope>
    <source>
        <strain evidence="6">MCN248</strain>
    </source>
</reference>
<evidence type="ECO:0000256" key="3">
    <source>
        <dbReference type="ARBA" id="ARBA00023125"/>
    </source>
</evidence>
<protein>
    <submittedName>
        <fullName evidence="6">Restriction endonuclease subunit S</fullName>
        <ecNumber evidence="6">3.1.21.-</ecNumber>
    </submittedName>
</protein>
<dbReference type="InterPro" id="IPR051212">
    <property type="entry name" value="Type-I_RE_S_subunit"/>
</dbReference>
<dbReference type="Pfam" id="PF01420">
    <property type="entry name" value="Methylase_S"/>
    <property type="match status" value="1"/>
</dbReference>
<sequence length="500" mass="55459">MTDLPPGWATTTLGEIAETMLGKMLDRKKHTGEHAVPYLRNINVQWGRIDLDDVLTMEIPPEQQPLYELRSGDLLICEGGEIGRCAVWHGSSEYMAFQKALHRVRPLGGIDPRYLRYLIEHIGVSGKLARFATGSTIKHLPQEQLRRIPILLPPVAEQKRIVSILENHLSRCEAAASLLHGVMKRIDRLRDRVMEAASLGRLSELNSETYATPPAPAGVLDGDLPCIPADWRWVRLGDIAEVVGGVTRDSKKQSDPEIPEVPYLRVANVQRARLDLSNISYIRVSDVKAKQLLLRRGDVLLNEGGDRDKLGRGWIWEDQIPGCIHQNHVFRARLREDVLHPKLLAWHANGFGRSWFDRNGKQSVNLASISLSKIKLFPVPIPPPALQGELVAEAERHLSTLDDAETAVRKALLQAGYLRRSLLSEACSGGLTSQTAEDEPASVLLQRIKVERAASQGGRAGKLKSSAGEERQEISDVTLDVISNTNLTNADSTFVQEALL</sequence>
<dbReference type="InterPro" id="IPR000055">
    <property type="entry name" value="Restrct_endonuc_typeI_TRD"/>
</dbReference>
<evidence type="ECO:0000313" key="6">
    <source>
        <dbReference type="EMBL" id="MDA0632533.1"/>
    </source>
</evidence>
<dbReference type="CDD" id="cd17253">
    <property type="entry name" value="RMtype1_S_Eco933I-TRD2-CR2_like"/>
    <property type="match status" value="2"/>
</dbReference>
<dbReference type="PANTHER" id="PTHR43140:SF1">
    <property type="entry name" value="TYPE I RESTRICTION ENZYME ECOKI SPECIFICITY SUBUNIT"/>
    <property type="match status" value="1"/>
</dbReference>
<name>A0ABT4S5Q8_9ACTN</name>
<dbReference type="Gene3D" id="3.90.220.20">
    <property type="entry name" value="DNA methylase specificity domains"/>
    <property type="match status" value="2"/>
</dbReference>
<feature type="domain" description="Type I restriction modification DNA specificity" evidence="5">
    <location>
        <begin position="7"/>
        <end position="170"/>
    </location>
</feature>
<evidence type="ECO:0000259" key="5">
    <source>
        <dbReference type="Pfam" id="PF01420"/>
    </source>
</evidence>
<dbReference type="SUPFAM" id="SSF116734">
    <property type="entry name" value="DNA methylase specificity domain"/>
    <property type="match status" value="2"/>
</dbReference>
<keyword evidence="3" id="KW-0238">DNA-binding</keyword>
<accession>A0ABT4S5Q8</accession>
<dbReference type="GO" id="GO:0016787">
    <property type="term" value="F:hydrolase activity"/>
    <property type="evidence" value="ECO:0007669"/>
    <property type="project" value="UniProtKB-KW"/>
</dbReference>
<evidence type="ECO:0000256" key="1">
    <source>
        <dbReference type="ARBA" id="ARBA00010923"/>
    </source>
</evidence>
<keyword evidence="6" id="KW-0255">Endonuclease</keyword>